<reference evidence="1 2" key="1">
    <citation type="journal article" date="2021" name="Hortic Res">
        <title>The domestication of Cucurbita argyrosperma as revealed by the genome of its wild relative.</title>
        <authorList>
            <person name="Barrera-Redondo J."/>
            <person name="Sanchez-de la Vega G."/>
            <person name="Aguirre-Liguori J.A."/>
            <person name="Castellanos-Morales G."/>
            <person name="Gutierrez-Guerrero Y.T."/>
            <person name="Aguirre-Dugua X."/>
            <person name="Aguirre-Planter E."/>
            <person name="Tenaillon M.I."/>
            <person name="Lira-Saade R."/>
            <person name="Eguiarte L.E."/>
        </authorList>
    </citation>
    <scope>NUCLEOTIDE SEQUENCE [LARGE SCALE GENOMIC DNA]</scope>
    <source>
        <strain evidence="1">JBR-2021</strain>
    </source>
</reference>
<accession>A0AAV6P8C9</accession>
<feature type="non-terminal residue" evidence="1">
    <location>
        <position position="1"/>
    </location>
</feature>
<dbReference type="AlphaFoldDB" id="A0AAV6P8C9"/>
<organism evidence="1 2">
    <name type="scientific">Cucurbita argyrosperma subsp. sororia</name>
    <dbReference type="NCBI Taxonomy" id="37648"/>
    <lineage>
        <taxon>Eukaryota</taxon>
        <taxon>Viridiplantae</taxon>
        <taxon>Streptophyta</taxon>
        <taxon>Embryophyta</taxon>
        <taxon>Tracheophyta</taxon>
        <taxon>Spermatophyta</taxon>
        <taxon>Magnoliopsida</taxon>
        <taxon>eudicotyledons</taxon>
        <taxon>Gunneridae</taxon>
        <taxon>Pentapetalae</taxon>
        <taxon>rosids</taxon>
        <taxon>fabids</taxon>
        <taxon>Cucurbitales</taxon>
        <taxon>Cucurbitaceae</taxon>
        <taxon>Cucurbiteae</taxon>
        <taxon>Cucurbita</taxon>
    </lineage>
</organism>
<evidence type="ECO:0000313" key="2">
    <source>
        <dbReference type="Proteomes" id="UP000685013"/>
    </source>
</evidence>
<dbReference type="EMBL" id="JAGKQH010000001">
    <property type="protein sequence ID" value="KAG6608401.1"/>
    <property type="molecule type" value="Genomic_DNA"/>
</dbReference>
<proteinExistence type="predicted"/>
<evidence type="ECO:0000313" key="1">
    <source>
        <dbReference type="EMBL" id="KAG6608401.1"/>
    </source>
</evidence>
<sequence>MLAVVPKVGSSSGSSFNLADAKVKVDERLRFVFKSGIAKFRTHRIQWNIAHVTLQEGHDERRSCHLERRWSTVSPPHYKQAGRHSRRSCAQVLPAISAFPN</sequence>
<keyword evidence="2" id="KW-1185">Reference proteome</keyword>
<gene>
    <name evidence="1" type="ORF">SDJN03_01743</name>
</gene>
<dbReference type="Proteomes" id="UP000685013">
    <property type="component" value="Chromosome 1"/>
</dbReference>
<comment type="caution">
    <text evidence="1">The sequence shown here is derived from an EMBL/GenBank/DDBJ whole genome shotgun (WGS) entry which is preliminary data.</text>
</comment>
<name>A0AAV6P8C9_9ROSI</name>
<protein>
    <submittedName>
        <fullName evidence="1">Uncharacterized protein</fullName>
    </submittedName>
</protein>